<name>H8GSY7_DEIGI</name>
<dbReference type="PANTHER" id="PTHR30146">
    <property type="entry name" value="LACI-RELATED TRANSCRIPTIONAL REPRESSOR"/>
    <property type="match status" value="1"/>
</dbReference>
<keyword evidence="1" id="KW-0805">Transcription regulation</keyword>
<feature type="domain" description="HTH lacI-type" evidence="4">
    <location>
        <begin position="4"/>
        <end position="58"/>
    </location>
</feature>
<dbReference type="STRING" id="745776.DGo_CA1344"/>
<dbReference type="RefSeq" id="WP_014684754.1">
    <property type="nucleotide sequence ID" value="NC_017790.1"/>
</dbReference>
<dbReference type="AlphaFoldDB" id="H8GSY7"/>
<dbReference type="Proteomes" id="UP000007575">
    <property type="component" value="Chromosome"/>
</dbReference>
<evidence type="ECO:0000313" key="5">
    <source>
        <dbReference type="EMBL" id="AFD25271.1"/>
    </source>
</evidence>
<evidence type="ECO:0000256" key="1">
    <source>
        <dbReference type="ARBA" id="ARBA00023015"/>
    </source>
</evidence>
<keyword evidence="2" id="KW-0238">DNA-binding</keyword>
<keyword evidence="6" id="KW-1185">Reference proteome</keyword>
<evidence type="ECO:0000256" key="2">
    <source>
        <dbReference type="ARBA" id="ARBA00023125"/>
    </source>
</evidence>
<protein>
    <submittedName>
        <fullName evidence="5">Catabolite control protein A</fullName>
    </submittedName>
</protein>
<evidence type="ECO:0000256" key="3">
    <source>
        <dbReference type="ARBA" id="ARBA00023163"/>
    </source>
</evidence>
<dbReference type="Pfam" id="PF00356">
    <property type="entry name" value="LacI"/>
    <property type="match status" value="1"/>
</dbReference>
<dbReference type="CDD" id="cd06267">
    <property type="entry name" value="PBP1_LacI_sugar_binding-like"/>
    <property type="match status" value="1"/>
</dbReference>
<dbReference type="GO" id="GO:0000976">
    <property type="term" value="F:transcription cis-regulatory region binding"/>
    <property type="evidence" value="ECO:0007669"/>
    <property type="project" value="TreeGrafter"/>
</dbReference>
<dbReference type="KEGG" id="dgo:DGo_CA1344"/>
<dbReference type="Gene3D" id="3.40.50.2300">
    <property type="match status" value="2"/>
</dbReference>
<dbReference type="SMART" id="SM00354">
    <property type="entry name" value="HTH_LACI"/>
    <property type="match status" value="1"/>
</dbReference>
<dbReference type="PROSITE" id="PS50932">
    <property type="entry name" value="HTH_LACI_2"/>
    <property type="match status" value="1"/>
</dbReference>
<accession>H8GSY7</accession>
<evidence type="ECO:0000259" key="4">
    <source>
        <dbReference type="PROSITE" id="PS50932"/>
    </source>
</evidence>
<dbReference type="InterPro" id="IPR028082">
    <property type="entry name" value="Peripla_BP_I"/>
</dbReference>
<evidence type="ECO:0000313" key="6">
    <source>
        <dbReference type="Proteomes" id="UP000007575"/>
    </source>
</evidence>
<dbReference type="SUPFAM" id="SSF53822">
    <property type="entry name" value="Periplasmic binding protein-like I"/>
    <property type="match status" value="1"/>
</dbReference>
<reference evidence="5 6" key="1">
    <citation type="journal article" date="2012" name="PLoS ONE">
        <title>Genome sequence and transcriptome analysis of the radioresistant bacterium Deinococcus gobiensis: insights into the extreme environmental adaptations.</title>
        <authorList>
            <person name="Yuan M."/>
            <person name="Chen M."/>
            <person name="Zhang W."/>
            <person name="Lu W."/>
            <person name="Wang J."/>
            <person name="Yang M."/>
            <person name="Zhao P."/>
            <person name="Tang R."/>
            <person name="Li X."/>
            <person name="Hao Y."/>
            <person name="Zhou Z."/>
            <person name="Zhan Y."/>
            <person name="Yu H."/>
            <person name="Teng C."/>
            <person name="Yan Y."/>
            <person name="Ping S."/>
            <person name="Wang Y."/>
            <person name="Lin M."/>
        </authorList>
    </citation>
    <scope>NUCLEOTIDE SEQUENCE [LARGE SCALE GENOMIC DNA]</scope>
    <source>
        <strain evidence="5 6">I-0</strain>
    </source>
</reference>
<dbReference type="Pfam" id="PF13377">
    <property type="entry name" value="Peripla_BP_3"/>
    <property type="match status" value="1"/>
</dbReference>
<organism evidence="5 6">
    <name type="scientific">Deinococcus gobiensis (strain DSM 21396 / JCM 16679 / CGMCC 1.7299 / I-0)</name>
    <dbReference type="NCBI Taxonomy" id="745776"/>
    <lineage>
        <taxon>Bacteria</taxon>
        <taxon>Thermotogati</taxon>
        <taxon>Deinococcota</taxon>
        <taxon>Deinococci</taxon>
        <taxon>Deinococcales</taxon>
        <taxon>Deinococcaceae</taxon>
        <taxon>Deinococcus</taxon>
    </lineage>
</organism>
<keyword evidence="3" id="KW-0804">Transcription</keyword>
<dbReference type="OrthoDB" id="9785825at2"/>
<proteinExistence type="predicted"/>
<gene>
    <name evidence="5" type="ordered locus">DGo_CA1344</name>
</gene>
<dbReference type="EMBL" id="CP002191">
    <property type="protein sequence ID" value="AFD25271.1"/>
    <property type="molecule type" value="Genomic_DNA"/>
</dbReference>
<dbReference type="eggNOG" id="COG1609">
    <property type="taxonomic scope" value="Bacteria"/>
</dbReference>
<dbReference type="InterPro" id="IPR046335">
    <property type="entry name" value="LacI/GalR-like_sensor"/>
</dbReference>
<dbReference type="PROSITE" id="PS00356">
    <property type="entry name" value="HTH_LACI_1"/>
    <property type="match status" value="1"/>
</dbReference>
<dbReference type="InterPro" id="IPR010982">
    <property type="entry name" value="Lambda_DNA-bd_dom_sf"/>
</dbReference>
<dbReference type="GO" id="GO:0003700">
    <property type="term" value="F:DNA-binding transcription factor activity"/>
    <property type="evidence" value="ECO:0007669"/>
    <property type="project" value="TreeGrafter"/>
</dbReference>
<dbReference type="PATRIC" id="fig|745776.4.peg.1383"/>
<sequence length="332" mass="35842">MTRATLKDVAAHAGVSHQTVSNVLNGHPSIRPTTRERVLSSISALDYHPNQAAKALREARVTTLCFASFEHDPDTLSDPYRNLIQAALTAEANAQGYSLATAFLAHDEASLDELRQRYLQRSIGGAVIIGTRLQAAQWERMTSWGMNVVLLDHFLPGTPHTVSADYASGMRALVAHHVARGRRDLALVLPTRDYGSTALMRRDSFFAAAKAHGVRARHIDGDWSYASGERALLELHASGDLPDALLGGNDRMATGALSAAHGLGLSVPGDLAISGFDDFDFVQYLHPKLTTVRVPHAEMAREAARLLIALTSGEDCVTPPPYPVSLIVRDSA</sequence>
<dbReference type="Gene3D" id="1.10.260.40">
    <property type="entry name" value="lambda repressor-like DNA-binding domains"/>
    <property type="match status" value="1"/>
</dbReference>
<dbReference type="PANTHER" id="PTHR30146:SF109">
    <property type="entry name" value="HTH-TYPE TRANSCRIPTIONAL REGULATOR GALS"/>
    <property type="match status" value="1"/>
</dbReference>
<dbReference type="InterPro" id="IPR000843">
    <property type="entry name" value="HTH_LacI"/>
</dbReference>
<dbReference type="CDD" id="cd01392">
    <property type="entry name" value="HTH_LacI"/>
    <property type="match status" value="1"/>
</dbReference>
<dbReference type="HOGENOM" id="CLU_037628_6_4_0"/>
<dbReference type="SUPFAM" id="SSF47413">
    <property type="entry name" value="lambda repressor-like DNA-binding domains"/>
    <property type="match status" value="1"/>
</dbReference>